<feature type="region of interest" description="Disordered" evidence="1">
    <location>
        <begin position="390"/>
        <end position="412"/>
    </location>
</feature>
<protein>
    <recommendedName>
        <fullName evidence="4">DUF4283 domain-containing protein</fullName>
    </recommendedName>
</protein>
<accession>A0A835M6Z5</accession>
<organism evidence="2 3">
    <name type="scientific">Coptis chinensis</name>
    <dbReference type="NCBI Taxonomy" id="261450"/>
    <lineage>
        <taxon>Eukaryota</taxon>
        <taxon>Viridiplantae</taxon>
        <taxon>Streptophyta</taxon>
        <taxon>Embryophyta</taxon>
        <taxon>Tracheophyta</taxon>
        <taxon>Spermatophyta</taxon>
        <taxon>Magnoliopsida</taxon>
        <taxon>Ranunculales</taxon>
        <taxon>Ranunculaceae</taxon>
        <taxon>Coptidoideae</taxon>
        <taxon>Coptis</taxon>
    </lineage>
</organism>
<dbReference type="EMBL" id="JADFTS010000003">
    <property type="protein sequence ID" value="KAF9613001.1"/>
    <property type="molecule type" value="Genomic_DNA"/>
</dbReference>
<feature type="compositionally biased region" description="Polar residues" evidence="1">
    <location>
        <begin position="292"/>
        <end position="310"/>
    </location>
</feature>
<reference evidence="2 3" key="1">
    <citation type="submission" date="2020-10" db="EMBL/GenBank/DDBJ databases">
        <title>The Coptis chinensis genome and diversification of protoberbering-type alkaloids.</title>
        <authorList>
            <person name="Wang B."/>
            <person name="Shu S."/>
            <person name="Song C."/>
            <person name="Liu Y."/>
        </authorList>
    </citation>
    <scope>NUCLEOTIDE SEQUENCE [LARGE SCALE GENOMIC DNA]</scope>
    <source>
        <strain evidence="2">HL-2020</strain>
        <tissue evidence="2">Leaf</tissue>
    </source>
</reference>
<dbReference type="Proteomes" id="UP000631114">
    <property type="component" value="Unassembled WGS sequence"/>
</dbReference>
<dbReference type="AlphaFoldDB" id="A0A835M6Z5"/>
<gene>
    <name evidence="2" type="ORF">IFM89_004805</name>
</gene>
<name>A0A835M6Z5_9MAGN</name>
<evidence type="ECO:0000256" key="1">
    <source>
        <dbReference type="SAM" id="MobiDB-lite"/>
    </source>
</evidence>
<comment type="caution">
    <text evidence="2">The sequence shown here is derived from an EMBL/GenBank/DDBJ whole genome shotgun (WGS) entry which is preliminary data.</text>
</comment>
<feature type="compositionally biased region" description="Basic and acidic residues" evidence="1">
    <location>
        <begin position="390"/>
        <end position="406"/>
    </location>
</feature>
<feature type="region of interest" description="Disordered" evidence="1">
    <location>
        <begin position="287"/>
        <end position="311"/>
    </location>
</feature>
<proteinExistence type="predicted"/>
<sequence>MGGAKWLGNLLCQCSLGGISNGASIRHVDDLGQPIGTIRKNGRGDFLQAHRTAGQNVWGHHGAITTFSWVEGKPILEVRSKGNVLNSSWWNEAVICSTKRGKPDWNWVRHNLEGVFGNVEFKTTEGGGALVFLQSAKEVDRLVKMPSLRFGDGEILFSRWNPEVGALTQDQLKEKELWVSFSGVLLHLKTKEIALDLSNICGQLTEMDESSLHCCKEKVRAKIKVEDVGAIPRIISLAERGYSFPIWVEVVMDKASLAEELNWPELPIVGPEGVYCTVRGETEHPIQHDPCSYSNSNPNGSHAEATSSLSRPPGFENILEGVIQDLNFEIPEQVGVATEMAEGVVQVHSSNSAIGVVNYGGEVLRSEYDLVSPESNPSRDLIYSTNAEETQIHTHEDSDSTRRLSPDEGPYNLVHRGRMRACSVPGRRQTPIQLGDYEGQLLAHKGKKRSGPFNCWEEATSS</sequence>
<evidence type="ECO:0000313" key="3">
    <source>
        <dbReference type="Proteomes" id="UP000631114"/>
    </source>
</evidence>
<evidence type="ECO:0000313" key="2">
    <source>
        <dbReference type="EMBL" id="KAF9613001.1"/>
    </source>
</evidence>
<keyword evidence="3" id="KW-1185">Reference proteome</keyword>
<evidence type="ECO:0008006" key="4">
    <source>
        <dbReference type="Google" id="ProtNLM"/>
    </source>
</evidence>